<dbReference type="KEGG" id="pmak:PMPD1_2067"/>
<reference evidence="2 3" key="1">
    <citation type="submission" date="2020-06" db="EMBL/GenBank/DDBJ databases">
        <title>Genome sequence of Paramixta manurensis strain PD-1.</title>
        <authorList>
            <person name="Lee C.W."/>
            <person name="Kim J."/>
        </authorList>
    </citation>
    <scope>NUCLEOTIDE SEQUENCE [LARGE SCALE GENOMIC DNA]</scope>
    <source>
        <strain evidence="2 3">PD-1</strain>
    </source>
</reference>
<sequence length="250" mass="27681">MAEKMKTHFVADYQSHTAFNPVYSPHGHLIAVDLISEFSHPAALVAVSQEIALLQWDAEQHLATLQSQINTIEKHHDFFKRHAVPAVLSITEHMAAAILQSEFLLHRMQQLGCLELGINENFTDFKLGKENPILLALSEQFNLTLNNFGSGYAPAKAVYDNLFSRVKLDKSFVYQNSKRASFIPFMQAVSDNVAPHCRQLIVQGVDELSLLENITDLHFAGIQGALFPPVPEASLSLLINPPNGLSGGHC</sequence>
<dbReference type="InterPro" id="IPR001633">
    <property type="entry name" value="EAL_dom"/>
</dbReference>
<name>A0A6M8U8N0_9GAMM</name>
<organism evidence="2 3">
    <name type="scientific">Paramixta manurensis</name>
    <dbReference type="NCBI Taxonomy" id="2740817"/>
    <lineage>
        <taxon>Bacteria</taxon>
        <taxon>Pseudomonadati</taxon>
        <taxon>Pseudomonadota</taxon>
        <taxon>Gammaproteobacteria</taxon>
        <taxon>Enterobacterales</taxon>
        <taxon>Erwiniaceae</taxon>
        <taxon>Paramixta</taxon>
    </lineage>
</organism>
<accession>A0A6M8U8N0</accession>
<dbReference type="InterPro" id="IPR035919">
    <property type="entry name" value="EAL_sf"/>
</dbReference>
<feature type="domain" description="EAL" evidence="1">
    <location>
        <begin position="15"/>
        <end position="227"/>
    </location>
</feature>
<dbReference type="SUPFAM" id="SSF141868">
    <property type="entry name" value="EAL domain-like"/>
    <property type="match status" value="1"/>
</dbReference>
<gene>
    <name evidence="2" type="ORF">PMPD1_2067</name>
</gene>
<dbReference type="Gene3D" id="3.20.20.450">
    <property type="entry name" value="EAL domain"/>
    <property type="match status" value="1"/>
</dbReference>
<evidence type="ECO:0000259" key="1">
    <source>
        <dbReference type="Pfam" id="PF00563"/>
    </source>
</evidence>
<evidence type="ECO:0000313" key="3">
    <source>
        <dbReference type="Proteomes" id="UP000505325"/>
    </source>
</evidence>
<dbReference type="Pfam" id="PF00563">
    <property type="entry name" value="EAL"/>
    <property type="match status" value="1"/>
</dbReference>
<keyword evidence="3" id="KW-1185">Reference proteome</keyword>
<protein>
    <submittedName>
        <fullName evidence="2">EAL domain-containing protein</fullName>
    </submittedName>
</protein>
<evidence type="ECO:0000313" key="2">
    <source>
        <dbReference type="EMBL" id="QKJ87015.1"/>
    </source>
</evidence>
<proteinExistence type="predicted"/>
<dbReference type="AlphaFoldDB" id="A0A6M8U8N0"/>
<dbReference type="Proteomes" id="UP000505325">
    <property type="component" value="Chromosome"/>
</dbReference>
<dbReference type="EMBL" id="CP054212">
    <property type="protein sequence ID" value="QKJ87015.1"/>
    <property type="molecule type" value="Genomic_DNA"/>
</dbReference>